<name>A0A813BCX7_9DINO</name>
<accession>A0A813BCX7</accession>
<keyword evidence="2" id="KW-1185">Reference proteome</keyword>
<reference evidence="1" key="1">
    <citation type="submission" date="2021-02" db="EMBL/GenBank/DDBJ databases">
        <authorList>
            <person name="Dougan E. K."/>
            <person name="Rhodes N."/>
            <person name="Thang M."/>
            <person name="Chan C."/>
        </authorList>
    </citation>
    <scope>NUCLEOTIDE SEQUENCE</scope>
</reference>
<dbReference type="OrthoDB" id="421187at2759"/>
<organism evidence="1 2">
    <name type="scientific">Symbiodinium necroappetens</name>
    <dbReference type="NCBI Taxonomy" id="1628268"/>
    <lineage>
        <taxon>Eukaryota</taxon>
        <taxon>Sar</taxon>
        <taxon>Alveolata</taxon>
        <taxon>Dinophyceae</taxon>
        <taxon>Suessiales</taxon>
        <taxon>Symbiodiniaceae</taxon>
        <taxon>Symbiodinium</taxon>
    </lineage>
</organism>
<proteinExistence type="predicted"/>
<feature type="non-terminal residue" evidence="1">
    <location>
        <position position="1"/>
    </location>
</feature>
<protein>
    <submittedName>
        <fullName evidence="1">Uncharacterized protein</fullName>
    </submittedName>
</protein>
<dbReference type="AlphaFoldDB" id="A0A813BCX7"/>
<comment type="caution">
    <text evidence="1">The sequence shown here is derived from an EMBL/GenBank/DDBJ whole genome shotgun (WGS) entry which is preliminary data.</text>
</comment>
<evidence type="ECO:0000313" key="1">
    <source>
        <dbReference type="EMBL" id="CAE7901994.1"/>
    </source>
</evidence>
<feature type="non-terminal residue" evidence="1">
    <location>
        <position position="413"/>
    </location>
</feature>
<dbReference type="EMBL" id="CAJNJA010070833">
    <property type="protein sequence ID" value="CAE7901994.1"/>
    <property type="molecule type" value="Genomic_DNA"/>
</dbReference>
<evidence type="ECO:0000313" key="2">
    <source>
        <dbReference type="Proteomes" id="UP000601435"/>
    </source>
</evidence>
<dbReference type="Proteomes" id="UP000601435">
    <property type="component" value="Unassembled WGS sequence"/>
</dbReference>
<gene>
    <name evidence="1" type="ORF">SNEC2469_LOCUS30390</name>
</gene>
<sequence length="413" mass="45723">ELGKTDCHGFISSLSYPVTTECTNQASGLVGAFSTGETCQSFTSAEASEHLAVGWSCSKNGAVFVGGRMSCGGKFKFLCATTPDLPPSGGCPAFQVMELQNYQKYITGSGHVVVYAGERVALVLPDTARTADFNPENNQKTSEAMELVVSNLQKMLYIYDDVVGMVPTYFTGDARLEGRIPMEVNFIDAAGLAKAVKAGCAVGPAFLQGMFEKALEGKSVVDHIFFYENFRNYMFPHVYTKVLDYHTYDGELSWGWVNQGIINIIGCLISEDITPPVAFYYFGKDRGEFMASMEASLMTYIHDEQYNQENTFMRERLPWHHSSSVDNLYSGLWSFLYRKCGGTEFLKGFFHSLPELLSRAPSSKQDYLTAMENFYIAASIGAKHDLSAFFEGDLRWQIGADALEYVQSKGLAP</sequence>